<dbReference type="AlphaFoldDB" id="A0A438HY87"/>
<gene>
    <name evidence="1" type="ORF">CK203_046833</name>
</gene>
<reference evidence="1 2" key="1">
    <citation type="journal article" date="2018" name="PLoS Genet.">
        <title>Population sequencing reveals clonal diversity and ancestral inbreeding in the grapevine cultivar Chardonnay.</title>
        <authorList>
            <person name="Roach M.J."/>
            <person name="Johnson D.L."/>
            <person name="Bohlmann J."/>
            <person name="van Vuuren H.J."/>
            <person name="Jones S.J."/>
            <person name="Pretorius I.S."/>
            <person name="Schmidt S.A."/>
            <person name="Borneman A.R."/>
        </authorList>
    </citation>
    <scope>NUCLEOTIDE SEQUENCE [LARGE SCALE GENOMIC DNA]</scope>
    <source>
        <strain evidence="2">cv. Chardonnay</strain>
        <tissue evidence="1">Leaf</tissue>
    </source>
</reference>
<evidence type="ECO:0000313" key="2">
    <source>
        <dbReference type="Proteomes" id="UP000288805"/>
    </source>
</evidence>
<evidence type="ECO:0000313" key="1">
    <source>
        <dbReference type="EMBL" id="RVW89427.1"/>
    </source>
</evidence>
<dbReference type="EMBL" id="QGNW01000164">
    <property type="protein sequence ID" value="RVW89427.1"/>
    <property type="molecule type" value="Genomic_DNA"/>
</dbReference>
<dbReference type="PANTHER" id="PTHR33067">
    <property type="entry name" value="RNA-DIRECTED DNA POLYMERASE-RELATED"/>
    <property type="match status" value="1"/>
</dbReference>
<organism evidence="1 2">
    <name type="scientific">Vitis vinifera</name>
    <name type="common">Grape</name>
    <dbReference type="NCBI Taxonomy" id="29760"/>
    <lineage>
        <taxon>Eukaryota</taxon>
        <taxon>Viridiplantae</taxon>
        <taxon>Streptophyta</taxon>
        <taxon>Embryophyta</taxon>
        <taxon>Tracheophyta</taxon>
        <taxon>Spermatophyta</taxon>
        <taxon>Magnoliopsida</taxon>
        <taxon>eudicotyledons</taxon>
        <taxon>Gunneridae</taxon>
        <taxon>Pentapetalae</taxon>
        <taxon>rosids</taxon>
        <taxon>Vitales</taxon>
        <taxon>Vitaceae</taxon>
        <taxon>Viteae</taxon>
        <taxon>Vitis</taxon>
    </lineage>
</organism>
<accession>A0A438HY87</accession>
<sequence>MPKFLKDLCTVKRRIKLSKKTFLIEQVSAIIENKAMVKYKDPGYYITLSLEDRSIKVPRGVAEDVLVQVEKFYYPMDFCDVGYKTIEKGYLMEHDSGNECLQFMQATNVP</sequence>
<dbReference type="PANTHER" id="PTHR33067:SF32">
    <property type="entry name" value="ASPARTIC PEPTIDASE DDI1-TYPE DOMAIN-CONTAINING PROTEIN"/>
    <property type="match status" value="1"/>
</dbReference>
<dbReference type="Proteomes" id="UP000288805">
    <property type="component" value="Unassembled WGS sequence"/>
</dbReference>
<name>A0A438HY87_VITVI</name>
<protein>
    <submittedName>
        <fullName evidence="1">Uncharacterized protein</fullName>
    </submittedName>
</protein>
<comment type="caution">
    <text evidence="1">The sequence shown here is derived from an EMBL/GenBank/DDBJ whole genome shotgun (WGS) entry which is preliminary data.</text>
</comment>
<proteinExistence type="predicted"/>